<comment type="caution">
    <text evidence="6">The sequence shown here is derived from an EMBL/GenBank/DDBJ whole genome shotgun (WGS) entry which is preliminary data.</text>
</comment>
<evidence type="ECO:0000313" key="7">
    <source>
        <dbReference type="Proteomes" id="UP000316184"/>
    </source>
</evidence>
<dbReference type="GO" id="GO:0032993">
    <property type="term" value="C:protein-DNA complex"/>
    <property type="evidence" value="ECO:0007669"/>
    <property type="project" value="TreeGrafter"/>
</dbReference>
<dbReference type="AlphaFoldDB" id="A0A561V7Y5"/>
<dbReference type="Pfam" id="PF03466">
    <property type="entry name" value="LysR_substrate"/>
    <property type="match status" value="1"/>
</dbReference>
<dbReference type="PANTHER" id="PTHR30346">
    <property type="entry name" value="TRANSCRIPTIONAL DUAL REGULATOR HCAR-RELATED"/>
    <property type="match status" value="1"/>
</dbReference>
<dbReference type="InterPro" id="IPR036388">
    <property type="entry name" value="WH-like_DNA-bd_sf"/>
</dbReference>
<gene>
    <name evidence="6" type="ORF">FHU35_11336</name>
</gene>
<proteinExistence type="inferred from homology"/>
<dbReference type="InterPro" id="IPR036390">
    <property type="entry name" value="WH_DNA-bd_sf"/>
</dbReference>
<evidence type="ECO:0000313" key="6">
    <source>
        <dbReference type="EMBL" id="TWG07718.1"/>
    </source>
</evidence>
<keyword evidence="7" id="KW-1185">Reference proteome</keyword>
<organism evidence="6 7">
    <name type="scientific">Saccharopolyspora dendranthemae</name>
    <dbReference type="NCBI Taxonomy" id="1181886"/>
    <lineage>
        <taxon>Bacteria</taxon>
        <taxon>Bacillati</taxon>
        <taxon>Actinomycetota</taxon>
        <taxon>Actinomycetes</taxon>
        <taxon>Pseudonocardiales</taxon>
        <taxon>Pseudonocardiaceae</taxon>
        <taxon>Saccharopolyspora</taxon>
    </lineage>
</organism>
<evidence type="ECO:0000256" key="1">
    <source>
        <dbReference type="ARBA" id="ARBA00009437"/>
    </source>
</evidence>
<dbReference type="InterPro" id="IPR005119">
    <property type="entry name" value="LysR_subst-bd"/>
</dbReference>
<dbReference type="PANTHER" id="PTHR30346:SF28">
    <property type="entry name" value="HTH-TYPE TRANSCRIPTIONAL REGULATOR CYNR"/>
    <property type="match status" value="1"/>
</dbReference>
<dbReference type="SUPFAM" id="SSF53850">
    <property type="entry name" value="Periplasmic binding protein-like II"/>
    <property type="match status" value="1"/>
</dbReference>
<keyword evidence="3 6" id="KW-0238">DNA-binding</keyword>
<dbReference type="EMBL" id="VIWX01000001">
    <property type="protein sequence ID" value="TWG07718.1"/>
    <property type="molecule type" value="Genomic_DNA"/>
</dbReference>
<reference evidence="6 7" key="1">
    <citation type="submission" date="2019-06" db="EMBL/GenBank/DDBJ databases">
        <title>Sequencing the genomes of 1000 actinobacteria strains.</title>
        <authorList>
            <person name="Klenk H.-P."/>
        </authorList>
    </citation>
    <scope>NUCLEOTIDE SEQUENCE [LARGE SCALE GENOMIC DNA]</scope>
    <source>
        <strain evidence="6 7">DSM 46699</strain>
    </source>
</reference>
<dbReference type="OrthoDB" id="9803735at2"/>
<dbReference type="Gene3D" id="3.40.190.10">
    <property type="entry name" value="Periplasmic binding protein-like II"/>
    <property type="match status" value="2"/>
</dbReference>
<evidence type="ECO:0000259" key="5">
    <source>
        <dbReference type="PROSITE" id="PS50931"/>
    </source>
</evidence>
<evidence type="ECO:0000256" key="3">
    <source>
        <dbReference type="ARBA" id="ARBA00023125"/>
    </source>
</evidence>
<name>A0A561V7Y5_9PSEU</name>
<sequence>MELRTLRYFVAVAEHGSVSAAAEVVHVTQPALSRQIRQLEQQLRLGLFDRRGNQLELTAAGVQFLPVARDVLRRADEAVSAAEAFAAGHLVHVTIAAPTTTLTDVIAPFLATFGPHDPLPTVVERSGTEALREGADLAITTHPPRAGWGSLPLAVLPLWAYVPAGHRWARRTSVGLDELAGDRLVVLEPSFRPRQILQESLEADGLAEPELVECGNAQVAQALAAAGRGVAIVTDDPRFDLHGLRIDSDRGPLRIRLHAAWAREHHAAPALAGIAERLRTFCGTRYGTDVVPDAP</sequence>
<dbReference type="Proteomes" id="UP000316184">
    <property type="component" value="Unassembled WGS sequence"/>
</dbReference>
<dbReference type="FunFam" id="1.10.10.10:FF:000001">
    <property type="entry name" value="LysR family transcriptional regulator"/>
    <property type="match status" value="1"/>
</dbReference>
<dbReference type="InterPro" id="IPR000847">
    <property type="entry name" value="LysR_HTH_N"/>
</dbReference>
<feature type="domain" description="HTH lysR-type" evidence="5">
    <location>
        <begin position="1"/>
        <end position="58"/>
    </location>
</feature>
<dbReference type="Pfam" id="PF00126">
    <property type="entry name" value="HTH_1"/>
    <property type="match status" value="1"/>
</dbReference>
<protein>
    <submittedName>
        <fullName evidence="6">DNA-binding transcriptional LysR family regulator</fullName>
    </submittedName>
</protein>
<dbReference type="CDD" id="cd05466">
    <property type="entry name" value="PBP2_LTTR_substrate"/>
    <property type="match status" value="1"/>
</dbReference>
<evidence type="ECO:0000256" key="2">
    <source>
        <dbReference type="ARBA" id="ARBA00023015"/>
    </source>
</evidence>
<dbReference type="RefSeq" id="WP_145735977.1">
    <property type="nucleotide sequence ID" value="NZ_VIWX01000001.1"/>
</dbReference>
<dbReference type="SUPFAM" id="SSF46785">
    <property type="entry name" value="Winged helix' DNA-binding domain"/>
    <property type="match status" value="1"/>
</dbReference>
<dbReference type="Gene3D" id="1.10.10.10">
    <property type="entry name" value="Winged helix-like DNA-binding domain superfamily/Winged helix DNA-binding domain"/>
    <property type="match status" value="1"/>
</dbReference>
<dbReference type="PRINTS" id="PR00039">
    <property type="entry name" value="HTHLYSR"/>
</dbReference>
<dbReference type="GO" id="GO:0003677">
    <property type="term" value="F:DNA binding"/>
    <property type="evidence" value="ECO:0007669"/>
    <property type="project" value="UniProtKB-KW"/>
</dbReference>
<evidence type="ECO:0000256" key="4">
    <source>
        <dbReference type="ARBA" id="ARBA00023163"/>
    </source>
</evidence>
<dbReference type="GO" id="GO:0003700">
    <property type="term" value="F:DNA-binding transcription factor activity"/>
    <property type="evidence" value="ECO:0007669"/>
    <property type="project" value="InterPro"/>
</dbReference>
<keyword evidence="4" id="KW-0804">Transcription</keyword>
<dbReference type="PROSITE" id="PS50931">
    <property type="entry name" value="HTH_LYSR"/>
    <property type="match status" value="1"/>
</dbReference>
<keyword evidence="2" id="KW-0805">Transcription regulation</keyword>
<comment type="similarity">
    <text evidence="1">Belongs to the LysR transcriptional regulatory family.</text>
</comment>
<accession>A0A561V7Y5</accession>